<dbReference type="KEGG" id="ami:Amir_0059"/>
<sequence>MNLHPRVGLPTRGWGDRSGYRHPFGKIAHVTFSHESDQSKPNYDQPTIRIAPVAPIVPVVPAAGPGTVPPAQRQQAQPVARKSKLRRIARRIVGPTILTKR</sequence>
<dbReference type="EMBL" id="CP001630">
    <property type="protein sequence ID" value="ACU34033.1"/>
    <property type="molecule type" value="Genomic_DNA"/>
</dbReference>
<name>C6WDN8_ACTMD</name>
<reference evidence="2 3" key="1">
    <citation type="journal article" date="2009" name="Stand. Genomic Sci.">
        <title>Complete genome sequence of Actinosynnema mirum type strain (101).</title>
        <authorList>
            <person name="Land M."/>
            <person name="Lapidus A."/>
            <person name="Mayilraj S."/>
            <person name="Chen F."/>
            <person name="Copeland A."/>
            <person name="Del Rio T.G."/>
            <person name="Nolan M."/>
            <person name="Lucas S."/>
            <person name="Tice H."/>
            <person name="Cheng J.F."/>
            <person name="Chertkov O."/>
            <person name="Bruce D."/>
            <person name="Goodwin L."/>
            <person name="Pitluck S."/>
            <person name="Rohde M."/>
            <person name="Goker M."/>
            <person name="Pati A."/>
            <person name="Ivanova N."/>
            <person name="Mavromatis K."/>
            <person name="Chen A."/>
            <person name="Palaniappan K."/>
            <person name="Hauser L."/>
            <person name="Chang Y.J."/>
            <person name="Jeffries C.C."/>
            <person name="Brettin T."/>
            <person name="Detter J.C."/>
            <person name="Han C."/>
            <person name="Chain P."/>
            <person name="Tindall B.J."/>
            <person name="Bristow J."/>
            <person name="Eisen J.A."/>
            <person name="Markowitz V."/>
            <person name="Hugenholtz P."/>
            <person name="Kyrpides N.C."/>
            <person name="Klenk H.P."/>
        </authorList>
    </citation>
    <scope>NUCLEOTIDE SEQUENCE [LARGE SCALE GENOMIC DNA]</scope>
    <source>
        <strain evidence="3">ATCC 29888 / DSM 43827 / JCM 3225 / NBRC 14064 / NCIMB 13271 / NRRL B-12336 / IMRU 3971 / 101</strain>
    </source>
</reference>
<protein>
    <submittedName>
        <fullName evidence="2">Uncharacterized protein</fullName>
    </submittedName>
</protein>
<evidence type="ECO:0000313" key="3">
    <source>
        <dbReference type="Proteomes" id="UP000002213"/>
    </source>
</evidence>
<dbReference type="Proteomes" id="UP000002213">
    <property type="component" value="Chromosome"/>
</dbReference>
<evidence type="ECO:0000256" key="1">
    <source>
        <dbReference type="SAM" id="MobiDB-lite"/>
    </source>
</evidence>
<evidence type="ECO:0000313" key="2">
    <source>
        <dbReference type="EMBL" id="ACU34033.1"/>
    </source>
</evidence>
<organism evidence="2 3">
    <name type="scientific">Actinosynnema mirum (strain ATCC 29888 / DSM 43827 / JCM 3225 / NBRC 14064 / NCIMB 13271 / NRRL B-12336 / IMRU 3971 / 101)</name>
    <dbReference type="NCBI Taxonomy" id="446462"/>
    <lineage>
        <taxon>Bacteria</taxon>
        <taxon>Bacillati</taxon>
        <taxon>Actinomycetota</taxon>
        <taxon>Actinomycetes</taxon>
        <taxon>Pseudonocardiales</taxon>
        <taxon>Pseudonocardiaceae</taxon>
        <taxon>Actinosynnema</taxon>
    </lineage>
</organism>
<accession>C6WDN8</accession>
<proteinExistence type="predicted"/>
<dbReference type="HOGENOM" id="CLU_2285397_0_0_11"/>
<feature type="compositionally biased region" description="Low complexity" evidence="1">
    <location>
        <begin position="64"/>
        <end position="80"/>
    </location>
</feature>
<keyword evidence="3" id="KW-1185">Reference proteome</keyword>
<dbReference type="AlphaFoldDB" id="C6WDN8"/>
<feature type="region of interest" description="Disordered" evidence="1">
    <location>
        <begin position="64"/>
        <end position="84"/>
    </location>
</feature>
<dbReference type="STRING" id="446462.Amir_0059"/>
<gene>
    <name evidence="2" type="ordered locus">Amir_0059</name>
</gene>